<dbReference type="GO" id="GO:0000286">
    <property type="term" value="F:alanine dehydrogenase activity"/>
    <property type="evidence" value="ECO:0007669"/>
    <property type="project" value="TreeGrafter"/>
</dbReference>
<organism evidence="4 5">
    <name type="scientific">candidate division WOR-1 bacterium RIFCSPHIGHO2_01_FULL_53_15</name>
    <dbReference type="NCBI Taxonomy" id="1802564"/>
    <lineage>
        <taxon>Bacteria</taxon>
        <taxon>Bacillati</taxon>
        <taxon>Saganbacteria</taxon>
    </lineage>
</organism>
<dbReference type="GO" id="GO:0005886">
    <property type="term" value="C:plasma membrane"/>
    <property type="evidence" value="ECO:0007669"/>
    <property type="project" value="TreeGrafter"/>
</dbReference>
<keyword evidence="1" id="KW-0560">Oxidoreductase</keyword>
<evidence type="ECO:0000313" key="5">
    <source>
        <dbReference type="Proteomes" id="UP000178724"/>
    </source>
</evidence>
<name>A0A1F4Q0F0_UNCSA</name>
<evidence type="ECO:0000259" key="3">
    <source>
        <dbReference type="SMART" id="SM01003"/>
    </source>
</evidence>
<dbReference type="PANTHER" id="PTHR42795">
    <property type="entry name" value="ALANINE DEHYDROGENASE"/>
    <property type="match status" value="1"/>
</dbReference>
<gene>
    <name evidence="4" type="ORF">A2625_07990</name>
</gene>
<dbReference type="InterPro" id="IPR007698">
    <property type="entry name" value="AlaDH/PNT_NAD(H)-bd"/>
</dbReference>
<dbReference type="SUPFAM" id="SSF52283">
    <property type="entry name" value="Formate/glycerate dehydrogenase catalytic domain-like"/>
    <property type="match status" value="1"/>
</dbReference>
<dbReference type="Pfam" id="PF01262">
    <property type="entry name" value="AlaDh_PNT_C"/>
    <property type="match status" value="1"/>
</dbReference>
<dbReference type="SMART" id="SM01003">
    <property type="entry name" value="AlaDh_PNT_N"/>
    <property type="match status" value="1"/>
</dbReference>
<evidence type="ECO:0000259" key="2">
    <source>
        <dbReference type="SMART" id="SM01002"/>
    </source>
</evidence>
<evidence type="ECO:0000256" key="1">
    <source>
        <dbReference type="ARBA" id="ARBA00023002"/>
    </source>
</evidence>
<dbReference type="PANTHER" id="PTHR42795:SF1">
    <property type="entry name" value="ALANINE DEHYDROGENASE"/>
    <property type="match status" value="1"/>
</dbReference>
<dbReference type="Proteomes" id="UP000178724">
    <property type="component" value="Unassembled WGS sequence"/>
</dbReference>
<comment type="caution">
    <text evidence="4">The sequence shown here is derived from an EMBL/GenBank/DDBJ whole genome shotgun (WGS) entry which is preliminary data.</text>
</comment>
<dbReference type="GO" id="GO:0006524">
    <property type="term" value="P:alanine catabolic process"/>
    <property type="evidence" value="ECO:0007669"/>
    <property type="project" value="TreeGrafter"/>
</dbReference>
<dbReference type="Gene3D" id="3.40.50.720">
    <property type="entry name" value="NAD(P)-binding Rossmann-like Domain"/>
    <property type="match status" value="2"/>
</dbReference>
<reference evidence="4 5" key="1">
    <citation type="journal article" date="2016" name="Nat. Commun.">
        <title>Thousands of microbial genomes shed light on interconnected biogeochemical processes in an aquifer system.</title>
        <authorList>
            <person name="Anantharaman K."/>
            <person name="Brown C.T."/>
            <person name="Hug L.A."/>
            <person name="Sharon I."/>
            <person name="Castelle C.J."/>
            <person name="Probst A.J."/>
            <person name="Thomas B.C."/>
            <person name="Singh A."/>
            <person name="Wilkins M.J."/>
            <person name="Karaoz U."/>
            <person name="Brodie E.L."/>
            <person name="Williams K.H."/>
            <person name="Hubbard S.S."/>
            <person name="Banfield J.F."/>
        </authorList>
    </citation>
    <scope>NUCLEOTIDE SEQUENCE [LARGE SCALE GENOMIC DNA]</scope>
</reference>
<dbReference type="SUPFAM" id="SSF51735">
    <property type="entry name" value="NAD(P)-binding Rossmann-fold domains"/>
    <property type="match status" value="1"/>
</dbReference>
<dbReference type="SMART" id="SM01002">
    <property type="entry name" value="AlaDh_PNT_C"/>
    <property type="match status" value="1"/>
</dbReference>
<accession>A0A1F4Q0F0</accession>
<evidence type="ECO:0000313" key="4">
    <source>
        <dbReference type="EMBL" id="OGB89411.1"/>
    </source>
</evidence>
<feature type="domain" description="Alanine dehydrogenase/pyridine nucleotide transhydrogenase NAD(H)-binding" evidence="2">
    <location>
        <begin position="151"/>
        <end position="316"/>
    </location>
</feature>
<dbReference type="EMBL" id="METM01000026">
    <property type="protein sequence ID" value="OGB89411.1"/>
    <property type="molecule type" value="Genomic_DNA"/>
</dbReference>
<sequence>MVSSLAVLRESKRDTKGREVENRVIFIPDLVQKIKARCPSAAVFVEKDAGKKIDFPDNLYVKAGAAICSHDEALGKDLIAGVKETKAEDFPKLRDNIFLSFQHFAQSRERTENALRTKAAYITLETMEDRKEGYPFFPCLAPMSEAAAKVIARHADEFALLSKKIIASGLPETGLHGLKTTILGGGSVGRTAAEEFSERGCEVTLLDKNPVRVRSLAEYFKANAARFPKVAVLAMNQENLRSAIQDSFFLVSSMYTSGRKPDKLVKIGLLKMMIPGGCVYPVDIDQGGGVEGVIETSILEPFDLPVIPGTEVSFFAPPNLPSMGARTASEALGTVVLPYVVEIINKGLEKAAAENHVIASGINIKNGRIVHPGLASVFPGLGQ</sequence>
<dbReference type="InterPro" id="IPR007886">
    <property type="entry name" value="AlaDH/PNT_N"/>
</dbReference>
<dbReference type="AlphaFoldDB" id="A0A1F4Q0F0"/>
<dbReference type="InterPro" id="IPR036291">
    <property type="entry name" value="NAD(P)-bd_dom_sf"/>
</dbReference>
<protein>
    <submittedName>
        <fullName evidence="4">Uncharacterized protein</fullName>
    </submittedName>
</protein>
<dbReference type="Pfam" id="PF05222">
    <property type="entry name" value="AlaDh_PNT_N"/>
    <property type="match status" value="1"/>
</dbReference>
<feature type="domain" description="Alanine dehydrogenase/pyridine nucleotide transhydrogenase N-terminal" evidence="3">
    <location>
        <begin position="6"/>
        <end position="147"/>
    </location>
</feature>
<proteinExistence type="predicted"/>